<accession>A0ABV6YK19</accession>
<name>A0ABV6YK19_UNCEI</name>
<dbReference type="EMBL" id="JBHPKH010000027">
    <property type="protein sequence ID" value="MFC1572653.1"/>
    <property type="molecule type" value="Genomic_DNA"/>
</dbReference>
<gene>
    <name evidence="1" type="ORF">ACFL6M_03540</name>
</gene>
<evidence type="ECO:0000313" key="2">
    <source>
        <dbReference type="Proteomes" id="UP001593833"/>
    </source>
</evidence>
<dbReference type="Proteomes" id="UP001593833">
    <property type="component" value="Unassembled WGS sequence"/>
</dbReference>
<comment type="caution">
    <text evidence="1">The sequence shown here is derived from an EMBL/GenBank/DDBJ whole genome shotgun (WGS) entry which is preliminary data.</text>
</comment>
<organism evidence="1 2">
    <name type="scientific">Eiseniibacteriota bacterium</name>
    <dbReference type="NCBI Taxonomy" id="2212470"/>
    <lineage>
        <taxon>Bacteria</taxon>
        <taxon>Candidatus Eiseniibacteriota</taxon>
    </lineage>
</organism>
<sequence>MPLNSNDIVSISQWFMKHSPQGQIIHSLATAMPPNADFQEQWVAACEMWAIRGLQGNMTTPVEVLTTIVMGRMEDRIRDVVDEVHDKFGTAFDYKVGPRTDQESWIRRHQHRRDLHRLTAAVFEYCLQSNGFVLQDSSDYMVCMEYEFAHNQAMYPNFTHAWLSFRDAFVVQTIPDHYISISPREAGRQPHCGFIRRGVTDFLPEQIAVVKGIIEDPVHCMDPHKTVQCAFPISSATDVLAPNE</sequence>
<evidence type="ECO:0000313" key="1">
    <source>
        <dbReference type="EMBL" id="MFC1572653.1"/>
    </source>
</evidence>
<keyword evidence="2" id="KW-1185">Reference proteome</keyword>
<proteinExistence type="predicted"/>
<reference evidence="1 2" key="1">
    <citation type="submission" date="2024-09" db="EMBL/GenBank/DDBJ databases">
        <authorList>
            <person name="D'Angelo T."/>
        </authorList>
    </citation>
    <scope>NUCLEOTIDE SEQUENCE [LARGE SCALE GENOMIC DNA]</scope>
    <source>
        <strain evidence="1">SAG AM-320-E07</strain>
    </source>
</reference>
<protein>
    <submittedName>
        <fullName evidence="1">Uncharacterized protein</fullName>
    </submittedName>
</protein>